<dbReference type="RefSeq" id="WP_188881794.1">
    <property type="nucleotide sequence ID" value="NZ_BMOY01000015.1"/>
</dbReference>
<accession>A0A917K9R8</accession>
<keyword evidence="2 7" id="KW-0479">Metal-binding</keyword>
<feature type="binding site" evidence="7">
    <location>
        <position position="176"/>
    </location>
    <ligand>
        <name>Fe cation</name>
        <dbReference type="ChEBI" id="CHEBI:24875"/>
        <label>1</label>
    </ligand>
</feature>
<dbReference type="GO" id="GO:0046872">
    <property type="term" value="F:metal ion binding"/>
    <property type="evidence" value="ECO:0007669"/>
    <property type="project" value="UniProtKB-KW"/>
</dbReference>
<organism evidence="8 9">
    <name type="scientific">Alicyclobacillus cellulosilyticus</name>
    <dbReference type="NCBI Taxonomy" id="1003997"/>
    <lineage>
        <taxon>Bacteria</taxon>
        <taxon>Bacillati</taxon>
        <taxon>Bacillota</taxon>
        <taxon>Bacilli</taxon>
        <taxon>Bacillales</taxon>
        <taxon>Alicyclobacillaceae</taxon>
        <taxon>Alicyclobacillus</taxon>
    </lineage>
</organism>
<dbReference type="AlphaFoldDB" id="A0A917K9R8"/>
<feature type="binding site" evidence="7">
    <location>
        <position position="67"/>
    </location>
    <ligand>
        <name>Fe cation</name>
        <dbReference type="ChEBI" id="CHEBI:24875"/>
        <label>2</label>
    </ligand>
</feature>
<dbReference type="Gene3D" id="3.60.21.10">
    <property type="match status" value="1"/>
</dbReference>
<dbReference type="SUPFAM" id="SSF56300">
    <property type="entry name" value="Metallo-dependent phosphatases"/>
    <property type="match status" value="1"/>
</dbReference>
<dbReference type="PANTHER" id="PTHR36303:SF1">
    <property type="entry name" value="2',3'-CYCLIC-NUCLEOTIDE 2'-PHOSPHODIESTERASE"/>
    <property type="match status" value="1"/>
</dbReference>
<name>A0A917K9R8_9BACL</name>
<feature type="binding site" evidence="7">
    <location>
        <position position="40"/>
    </location>
    <ligand>
        <name>Fe cation</name>
        <dbReference type="ChEBI" id="CHEBI:24875"/>
        <label>1</label>
    </ligand>
</feature>
<dbReference type="GO" id="GO:0004113">
    <property type="term" value="F:2',3'-cyclic-nucleotide 3'-phosphodiesterase activity"/>
    <property type="evidence" value="ECO:0007669"/>
    <property type="project" value="TreeGrafter"/>
</dbReference>
<evidence type="ECO:0000256" key="4">
    <source>
        <dbReference type="ARBA" id="ARBA00023004"/>
    </source>
</evidence>
<dbReference type="InterPro" id="IPR029052">
    <property type="entry name" value="Metallo-depent_PP-like"/>
</dbReference>
<feature type="active site" description="Proton donor" evidence="6">
    <location>
        <position position="68"/>
    </location>
</feature>
<proteinExistence type="inferred from homology"/>
<evidence type="ECO:0000256" key="2">
    <source>
        <dbReference type="ARBA" id="ARBA00022723"/>
    </source>
</evidence>
<evidence type="ECO:0000256" key="3">
    <source>
        <dbReference type="ARBA" id="ARBA00022801"/>
    </source>
</evidence>
<feature type="binding site" evidence="7">
    <location>
        <position position="149"/>
    </location>
    <ligand>
        <name>Fe cation</name>
        <dbReference type="ChEBI" id="CHEBI:24875"/>
        <label>2</label>
    </ligand>
</feature>
<dbReference type="Proteomes" id="UP000637695">
    <property type="component" value="Unassembled WGS sequence"/>
</dbReference>
<dbReference type="PIRSF" id="PIRSF004789">
    <property type="entry name" value="DR1281"/>
    <property type="match status" value="1"/>
</dbReference>
<protein>
    <submittedName>
        <fullName evidence="8">Metallophosphoesterase</fullName>
    </submittedName>
</protein>
<dbReference type="EMBL" id="BMOY01000015">
    <property type="protein sequence ID" value="GGJ04493.1"/>
    <property type="molecule type" value="Genomic_DNA"/>
</dbReference>
<feature type="binding site" evidence="7">
    <location>
        <position position="39"/>
    </location>
    <ligand>
        <name>Fe cation</name>
        <dbReference type="ChEBI" id="CHEBI:24875"/>
        <label>2</label>
    </ligand>
</feature>
<evidence type="ECO:0000313" key="9">
    <source>
        <dbReference type="Proteomes" id="UP000637695"/>
    </source>
</evidence>
<keyword evidence="9" id="KW-1185">Reference proteome</keyword>
<dbReference type="NCBIfam" id="TIGR00282">
    <property type="entry name" value="TIGR00282 family metallophosphoesterase"/>
    <property type="match status" value="1"/>
</dbReference>
<feature type="binding site" evidence="7">
    <location>
        <position position="174"/>
    </location>
    <ligand>
        <name>Fe cation</name>
        <dbReference type="ChEBI" id="CHEBI:24875"/>
        <label>2</label>
    </ligand>
</feature>
<evidence type="ECO:0000256" key="5">
    <source>
        <dbReference type="ARBA" id="ARBA00061401"/>
    </source>
</evidence>
<sequence>MKLLFIGDIVGVPGCQYVREVLPGLLRAFNPDLVVANAENAANGKGLTRKAAEQLFDAGVEILTLGNHAWDHKDIFTFIDEDRRIIRPANYPEGTPGSGYTVCTVRSRPVLIVNLMGRTFMQSLDCPFREVDRILALHPHIHHIVVDMHAETTSEKLAMGWYLDGRASLVVGTHTHVPTADERVLPGGTAYITDVGMVGPSDGILGIDRETVIRRFITQLPSKFAVANGPRQFCAVLVELDDATGRARSIERVYIAEQTPAPGVQARRRDRDVSSSLQE</sequence>
<feature type="binding site" evidence="7">
    <location>
        <position position="39"/>
    </location>
    <ligand>
        <name>Fe cation</name>
        <dbReference type="ChEBI" id="CHEBI:24875"/>
        <label>1</label>
    </ligand>
</feature>
<evidence type="ECO:0000256" key="6">
    <source>
        <dbReference type="PIRSR" id="PIRSR004789-50"/>
    </source>
</evidence>
<evidence type="ECO:0000256" key="1">
    <source>
        <dbReference type="ARBA" id="ARBA00001965"/>
    </source>
</evidence>
<dbReference type="CDD" id="cd07382">
    <property type="entry name" value="MPP_DR1281"/>
    <property type="match status" value="1"/>
</dbReference>
<gene>
    <name evidence="8" type="ORF">GCM10010885_12110</name>
</gene>
<comment type="caution">
    <text evidence="8">The sequence shown here is derived from an EMBL/GenBank/DDBJ whole genome shotgun (WGS) entry which is preliminary data.</text>
</comment>
<dbReference type="PANTHER" id="PTHR36303">
    <property type="entry name" value="2',3'-CYCLIC-NUCLEOTIDE 2'-PHOSPHODIESTERASE"/>
    <property type="match status" value="1"/>
</dbReference>
<keyword evidence="3" id="KW-0378">Hydrolase</keyword>
<dbReference type="Pfam" id="PF13277">
    <property type="entry name" value="YmdB"/>
    <property type="match status" value="1"/>
</dbReference>
<dbReference type="FunFam" id="3.60.21.10:FF:000016">
    <property type="entry name" value="Putative metallophosphoesterase"/>
    <property type="match status" value="1"/>
</dbReference>
<dbReference type="InterPro" id="IPR005235">
    <property type="entry name" value="YmdB-like"/>
</dbReference>
<comment type="cofactor">
    <cofactor evidence="1">
        <name>Fe(3+)</name>
        <dbReference type="ChEBI" id="CHEBI:29034"/>
    </cofactor>
</comment>
<feature type="binding site" evidence="7">
    <location>
        <position position="8"/>
    </location>
    <ligand>
        <name>Fe cation</name>
        <dbReference type="ChEBI" id="CHEBI:24875"/>
        <label>1</label>
    </ligand>
</feature>
<evidence type="ECO:0000313" key="8">
    <source>
        <dbReference type="EMBL" id="GGJ04493.1"/>
    </source>
</evidence>
<reference evidence="8" key="1">
    <citation type="journal article" date="2014" name="Int. J. Syst. Evol. Microbiol.">
        <title>Complete genome sequence of Corynebacterium casei LMG S-19264T (=DSM 44701T), isolated from a smear-ripened cheese.</title>
        <authorList>
            <consortium name="US DOE Joint Genome Institute (JGI-PGF)"/>
            <person name="Walter F."/>
            <person name="Albersmeier A."/>
            <person name="Kalinowski J."/>
            <person name="Ruckert C."/>
        </authorList>
    </citation>
    <scope>NUCLEOTIDE SEQUENCE</scope>
    <source>
        <strain evidence="8">JCM 18487</strain>
    </source>
</reference>
<reference evidence="8" key="2">
    <citation type="submission" date="2020-09" db="EMBL/GenBank/DDBJ databases">
        <authorList>
            <person name="Sun Q."/>
            <person name="Ohkuma M."/>
        </authorList>
    </citation>
    <scope>NUCLEOTIDE SEQUENCE</scope>
    <source>
        <strain evidence="8">JCM 18487</strain>
    </source>
</reference>
<keyword evidence="4" id="KW-0408">Iron</keyword>
<evidence type="ECO:0000256" key="7">
    <source>
        <dbReference type="PIRSR" id="PIRSR004789-51"/>
    </source>
</evidence>
<comment type="similarity">
    <text evidence="5">Belongs to the YmdB-like family.</text>
</comment>